<dbReference type="Proteomes" id="UP000813463">
    <property type="component" value="Chromosome 3"/>
</dbReference>
<name>A0ABM3RJB4_SPIOL</name>
<reference evidence="2" key="1">
    <citation type="journal article" date="2021" name="Nat. Commun.">
        <title>Genomic analyses provide insights into spinach domestication and the genetic basis of agronomic traits.</title>
        <authorList>
            <person name="Cai X."/>
            <person name="Sun X."/>
            <person name="Xu C."/>
            <person name="Sun H."/>
            <person name="Wang X."/>
            <person name="Ge C."/>
            <person name="Zhang Z."/>
            <person name="Wang Q."/>
            <person name="Fei Z."/>
            <person name="Jiao C."/>
            <person name="Wang Q."/>
        </authorList>
    </citation>
    <scope>NUCLEOTIDE SEQUENCE [LARGE SCALE GENOMIC DNA]</scope>
    <source>
        <strain evidence="2">cv. Varoflay</strain>
    </source>
</reference>
<dbReference type="GeneID" id="130470126"/>
<accession>A0ABM3RJB4</accession>
<evidence type="ECO:0000256" key="1">
    <source>
        <dbReference type="SAM" id="MobiDB-lite"/>
    </source>
</evidence>
<dbReference type="PANTHER" id="PTHR33223">
    <property type="entry name" value="CCHC-TYPE DOMAIN-CONTAINING PROTEIN"/>
    <property type="match status" value="1"/>
</dbReference>
<feature type="region of interest" description="Disordered" evidence="1">
    <location>
        <begin position="232"/>
        <end position="278"/>
    </location>
</feature>
<sequence length="278" mass="31286">MGNGVVEPRLTDYSKQILSVLPKAVMPSIAAETFKIKPALINMIERHQFGGEKGEDPNLHIQSFIQYCSTVKQKNVTPEQTMEMLFPFSLSGKEKLWINGLIRVAMKITDWDSLDLAFYFYNGLGNESRLILDSAASGRFMQLDVTRAMEFDSMQAANAQSAQHVSVAVMNSQAVNVCDSCATSGHYAQECRSSIEQCNAFQAYKQNNPYSNSYNEGYKNNPLLSYRSTNIQNPHQVQHPPPPQQPYQPRNNYNQQSSGPPRFPRQHTPHPSPQPQPT</sequence>
<gene>
    <name evidence="3" type="primary">LOC130470126</name>
</gene>
<evidence type="ECO:0000313" key="3">
    <source>
        <dbReference type="RefSeq" id="XP_056695704.1"/>
    </source>
</evidence>
<evidence type="ECO:0008006" key="4">
    <source>
        <dbReference type="Google" id="ProtNLM"/>
    </source>
</evidence>
<feature type="compositionally biased region" description="Low complexity" evidence="1">
    <location>
        <begin position="247"/>
        <end position="256"/>
    </location>
</feature>
<protein>
    <recommendedName>
        <fullName evidence="4">CCHC-type domain-containing protein</fullName>
    </recommendedName>
</protein>
<organism evidence="2 3">
    <name type="scientific">Spinacia oleracea</name>
    <name type="common">Spinach</name>
    <dbReference type="NCBI Taxonomy" id="3562"/>
    <lineage>
        <taxon>Eukaryota</taxon>
        <taxon>Viridiplantae</taxon>
        <taxon>Streptophyta</taxon>
        <taxon>Embryophyta</taxon>
        <taxon>Tracheophyta</taxon>
        <taxon>Spermatophyta</taxon>
        <taxon>Magnoliopsida</taxon>
        <taxon>eudicotyledons</taxon>
        <taxon>Gunneridae</taxon>
        <taxon>Pentapetalae</taxon>
        <taxon>Caryophyllales</taxon>
        <taxon>Chenopodiaceae</taxon>
        <taxon>Chenopodioideae</taxon>
        <taxon>Anserineae</taxon>
        <taxon>Spinacia</taxon>
    </lineage>
</organism>
<keyword evidence="2" id="KW-1185">Reference proteome</keyword>
<dbReference type="RefSeq" id="XP_056695704.1">
    <property type="nucleotide sequence ID" value="XM_056839726.1"/>
</dbReference>
<proteinExistence type="predicted"/>
<evidence type="ECO:0000313" key="2">
    <source>
        <dbReference type="Proteomes" id="UP000813463"/>
    </source>
</evidence>
<dbReference type="PANTHER" id="PTHR33223:SF11">
    <property type="entry name" value="ELEMENT PROTEIN, PUTATIVE-RELATED"/>
    <property type="match status" value="1"/>
</dbReference>
<reference evidence="3" key="2">
    <citation type="submission" date="2025-08" db="UniProtKB">
        <authorList>
            <consortium name="RefSeq"/>
        </authorList>
    </citation>
    <scope>IDENTIFICATION</scope>
    <source>
        <tissue evidence="3">Leaf</tissue>
    </source>
</reference>